<feature type="chain" id="PRO_5026338616" description="Lipoprotein" evidence="1">
    <location>
        <begin position="22"/>
        <end position="177"/>
    </location>
</feature>
<dbReference type="PROSITE" id="PS51257">
    <property type="entry name" value="PROKAR_LIPOPROTEIN"/>
    <property type="match status" value="1"/>
</dbReference>
<gene>
    <name evidence="2" type="ORF">F7R91_14210</name>
</gene>
<dbReference type="EMBL" id="VZRB01000008">
    <property type="protein sequence ID" value="KAB1146732.1"/>
    <property type="molecule type" value="Genomic_DNA"/>
</dbReference>
<keyword evidence="1" id="KW-0732">Signal</keyword>
<dbReference type="Proteomes" id="UP000442707">
    <property type="component" value="Unassembled WGS sequence"/>
</dbReference>
<evidence type="ECO:0000313" key="2">
    <source>
        <dbReference type="EMBL" id="KAB1146732.1"/>
    </source>
</evidence>
<organism evidence="2 3">
    <name type="scientific">Streptomyces luteolifulvus</name>
    <dbReference type="NCBI Taxonomy" id="2615112"/>
    <lineage>
        <taxon>Bacteria</taxon>
        <taxon>Bacillati</taxon>
        <taxon>Actinomycetota</taxon>
        <taxon>Actinomycetes</taxon>
        <taxon>Kitasatosporales</taxon>
        <taxon>Streptomycetaceae</taxon>
        <taxon>Streptomyces</taxon>
    </lineage>
</organism>
<sequence length="177" mass="17911">MRAIRVASAALLGVCALTSCAAAVADDDHYVMSTGYSVMPSTVAAGGQVTLRVDRSASGCTRSVTVSSAVFGTVFIPQGSTSTTAQIDWNAVPGMSYRVTFSCGGVSAIKNLTIAGGHPVNPAPQPPYYYRGVHAGEGGSSLAGLDLKEIGLGAALVAASIGAAYRLSRHRSGEESA</sequence>
<proteinExistence type="predicted"/>
<name>A0A6H9V4E3_9ACTN</name>
<feature type="signal peptide" evidence="1">
    <location>
        <begin position="1"/>
        <end position="21"/>
    </location>
</feature>
<comment type="caution">
    <text evidence="2">The sequence shown here is derived from an EMBL/GenBank/DDBJ whole genome shotgun (WGS) entry which is preliminary data.</text>
</comment>
<keyword evidence="3" id="KW-1185">Reference proteome</keyword>
<protein>
    <recommendedName>
        <fullName evidence="4">Lipoprotein</fullName>
    </recommendedName>
</protein>
<dbReference type="RefSeq" id="WP_150948317.1">
    <property type="nucleotide sequence ID" value="NZ_VZRB01000008.1"/>
</dbReference>
<reference evidence="2 3" key="1">
    <citation type="submission" date="2019-09" db="EMBL/GenBank/DDBJ databases">
        <title>Screening of Novel Bioactive Compounds from Soil-Associated.</title>
        <authorList>
            <person name="Zhao S."/>
        </authorList>
    </citation>
    <scope>NUCLEOTIDE SEQUENCE [LARGE SCALE GENOMIC DNA]</scope>
    <source>
        <strain evidence="2 3">HIT-DPA4</strain>
    </source>
</reference>
<evidence type="ECO:0000256" key="1">
    <source>
        <dbReference type="SAM" id="SignalP"/>
    </source>
</evidence>
<evidence type="ECO:0008006" key="4">
    <source>
        <dbReference type="Google" id="ProtNLM"/>
    </source>
</evidence>
<accession>A0A6H9V4E3</accession>
<evidence type="ECO:0000313" key="3">
    <source>
        <dbReference type="Proteomes" id="UP000442707"/>
    </source>
</evidence>
<dbReference type="AlphaFoldDB" id="A0A6H9V4E3"/>